<sequence>MRSLLVLLLSFSLITCSAREDFESDLTAVGVLFGLSEMGACAQVEKLGAVYTASVLAFPGRICSSYSKPTHSEYLEVVRSQLSLMVRIAEKYRTPNCEARFQALVSYRDDPLSTDALNASGNTTVVTGMFPAHRWFPLTNAPDELRNTMVETWGLPAGSVGRMGRYDEYISFMTLKNMLYNAVTPCLDELTAMQSLNHPGWHFQLTKDTIANPPVIFAGICRYGTGATAPLCTTLGPQF</sequence>
<evidence type="ECO:0000256" key="1">
    <source>
        <dbReference type="SAM" id="SignalP"/>
    </source>
</evidence>
<comment type="caution">
    <text evidence="2">The sequence shown here is derived from an EMBL/GenBank/DDBJ whole genome shotgun (WGS) entry which is preliminary data.</text>
</comment>
<dbReference type="AlphaFoldDB" id="A0A833LXC3"/>
<reference evidence="2 3" key="1">
    <citation type="submission" date="2019-10" db="EMBL/GenBank/DDBJ databases">
        <title>Extracellular Electron Transfer in a Candidatus Methanoperedens spp. Enrichment Culture.</title>
        <authorList>
            <person name="Berger S."/>
            <person name="Rangel Shaw D."/>
            <person name="Berben T."/>
            <person name="In 'T Zandt M."/>
            <person name="Frank J."/>
            <person name="Reimann J."/>
            <person name="Jetten M.S.M."/>
            <person name="Welte C.U."/>
        </authorList>
    </citation>
    <scope>NUCLEOTIDE SEQUENCE [LARGE SCALE GENOMIC DNA]</scope>
    <source>
        <strain evidence="2">SB12</strain>
    </source>
</reference>
<protein>
    <recommendedName>
        <fullName evidence="4">Lipoprotein</fullName>
    </recommendedName>
</protein>
<evidence type="ECO:0008006" key="4">
    <source>
        <dbReference type="Google" id="ProtNLM"/>
    </source>
</evidence>
<accession>A0A833LXC3</accession>
<dbReference type="Proteomes" id="UP000460298">
    <property type="component" value="Unassembled WGS sequence"/>
</dbReference>
<feature type="chain" id="PRO_5032330704" description="Lipoprotein" evidence="1">
    <location>
        <begin position="19"/>
        <end position="239"/>
    </location>
</feature>
<dbReference type="EMBL" id="WBUI01000018">
    <property type="protein sequence ID" value="KAB2930710.1"/>
    <property type="molecule type" value="Genomic_DNA"/>
</dbReference>
<gene>
    <name evidence="2" type="ORF">F9K24_15860</name>
</gene>
<feature type="signal peptide" evidence="1">
    <location>
        <begin position="1"/>
        <end position="18"/>
    </location>
</feature>
<name>A0A833LXC3_9LEPT</name>
<evidence type="ECO:0000313" key="3">
    <source>
        <dbReference type="Proteomes" id="UP000460298"/>
    </source>
</evidence>
<keyword evidence="1" id="KW-0732">Signal</keyword>
<evidence type="ECO:0000313" key="2">
    <source>
        <dbReference type="EMBL" id="KAB2930710.1"/>
    </source>
</evidence>
<proteinExistence type="predicted"/>
<organism evidence="2 3">
    <name type="scientific">Leptonema illini</name>
    <dbReference type="NCBI Taxonomy" id="183"/>
    <lineage>
        <taxon>Bacteria</taxon>
        <taxon>Pseudomonadati</taxon>
        <taxon>Spirochaetota</taxon>
        <taxon>Spirochaetia</taxon>
        <taxon>Leptospirales</taxon>
        <taxon>Leptospiraceae</taxon>
        <taxon>Leptonema</taxon>
    </lineage>
</organism>